<dbReference type="EMBL" id="CADCTT010000175">
    <property type="protein sequence ID" value="CAA9303324.1"/>
    <property type="molecule type" value="Genomic_DNA"/>
</dbReference>
<evidence type="ECO:0000313" key="1">
    <source>
        <dbReference type="EMBL" id="CAA9303324.1"/>
    </source>
</evidence>
<gene>
    <name evidence="1" type="ORF">AVDCRST_MAG61-1221</name>
</gene>
<name>A0A6J4KGP2_9ACTN</name>
<sequence>MRVDVASMYGDLPLQLISVSPPAGFADHDDDDSAMPAEIRNWLVQLRLLVGVPFQNLVADTELLPEESIRWFYLDRRWTDALVQGALSVGTVNSDDRTHLSGAYPAIREELDTEERNVRRRSGAPRMTGKVEAISGFLLRSQAVSGWPGLHVRAFDVDPVEGDRARLPEDDPRRMRLLRLERLAPAVLLCLFDGVPKVVHIEEPRQGVQFGFDTVDSNGTRRATLKPRRAADFTDLPVPPVPVRFRSGTGTTGVVDIQDLERQLAAISGTGATDGLDSGEYALQLVRFPYRQVWGDTAGMAIGSAFRATLSYSDLLAKFRD</sequence>
<accession>A0A6J4KGP2</accession>
<protein>
    <submittedName>
        <fullName evidence="1">Uncharacterized protein</fullName>
    </submittedName>
</protein>
<dbReference type="AlphaFoldDB" id="A0A6J4KGP2"/>
<proteinExistence type="predicted"/>
<reference evidence="1" key="1">
    <citation type="submission" date="2020-02" db="EMBL/GenBank/DDBJ databases">
        <authorList>
            <person name="Meier V. D."/>
        </authorList>
    </citation>
    <scope>NUCLEOTIDE SEQUENCE</scope>
    <source>
        <strain evidence="1">AVDCRST_MAG61</strain>
    </source>
</reference>
<organism evidence="1">
    <name type="scientific">uncultured Friedmanniella sp</name>
    <dbReference type="NCBI Taxonomy" id="335381"/>
    <lineage>
        <taxon>Bacteria</taxon>
        <taxon>Bacillati</taxon>
        <taxon>Actinomycetota</taxon>
        <taxon>Actinomycetes</taxon>
        <taxon>Propionibacteriales</taxon>
        <taxon>Nocardioidaceae</taxon>
        <taxon>Friedmanniella</taxon>
        <taxon>environmental samples</taxon>
    </lineage>
</organism>